<dbReference type="OrthoDB" id="7066475at2"/>
<evidence type="ECO:0000313" key="2">
    <source>
        <dbReference type="Proteomes" id="UP000240254"/>
    </source>
</evidence>
<sequence length="296" mass="34057">MTLLQSCLIDVLEPKKGVFPYYDSFLSRYSLITVTAIVSQSALIPETYEGMTKADMDGEIDGMIKELPDSSEEKRKAYPLFCLAAHINPGESVQENEKRTFASELFSEDARRYSLSNREMILRGLNSSTFLNYFFLIEDSLKNIYIDLINPRNKFIKGSETIEVCLAQIISKSDITQQFEKELYARSKIFFDIKSLEIMWSLLNLIRNQIAHTNGFYDDKAKRSFNSRMESLAQHYSGNDDCLLSINMILDTFEDHETQIGKTGYLVVDDSLENIIRSISIFIMESLYVCNRDKDC</sequence>
<dbReference type="EMBL" id="PYMK01000004">
    <property type="protein sequence ID" value="PSU30452.1"/>
    <property type="molecule type" value="Genomic_DNA"/>
</dbReference>
<evidence type="ECO:0000313" key="1">
    <source>
        <dbReference type="EMBL" id="PSU30452.1"/>
    </source>
</evidence>
<protein>
    <submittedName>
        <fullName evidence="1">Uncharacterized protein</fullName>
    </submittedName>
</protein>
<dbReference type="Proteomes" id="UP000240254">
    <property type="component" value="Unassembled WGS sequence"/>
</dbReference>
<reference evidence="1 2" key="1">
    <citation type="submission" date="2018-03" db="EMBL/GenBank/DDBJ databases">
        <title>Whole genome sequencing of Histamine producing bacteria.</title>
        <authorList>
            <person name="Butler K."/>
        </authorList>
    </citation>
    <scope>NUCLEOTIDE SEQUENCE [LARGE SCALE GENOMIC DNA]</scope>
    <source>
        <strain evidence="1 2">BS2</strain>
    </source>
</reference>
<dbReference type="AlphaFoldDB" id="A0A2T3IQ50"/>
<name>A0A2T3IQ50_9GAMM</name>
<gene>
    <name evidence="1" type="ORF">CTM88_05450</name>
</gene>
<proteinExistence type="predicted"/>
<dbReference type="RefSeq" id="WP_065177007.1">
    <property type="nucleotide sequence ID" value="NZ_LZFA01000043.1"/>
</dbReference>
<accession>A0A2T3IQ50</accession>
<organism evidence="1 2">
    <name type="scientific">Photobacterium aquimaris</name>
    <dbReference type="NCBI Taxonomy" id="512643"/>
    <lineage>
        <taxon>Bacteria</taxon>
        <taxon>Pseudomonadati</taxon>
        <taxon>Pseudomonadota</taxon>
        <taxon>Gammaproteobacteria</taxon>
        <taxon>Vibrionales</taxon>
        <taxon>Vibrionaceae</taxon>
        <taxon>Photobacterium</taxon>
    </lineage>
</organism>
<comment type="caution">
    <text evidence="1">The sequence shown here is derived from an EMBL/GenBank/DDBJ whole genome shotgun (WGS) entry which is preliminary data.</text>
</comment>